<dbReference type="GO" id="GO:0000423">
    <property type="term" value="P:mitophagy"/>
    <property type="evidence" value="ECO:0007669"/>
    <property type="project" value="TreeGrafter"/>
</dbReference>
<feature type="region of interest" description="Disordered" evidence="5">
    <location>
        <begin position="874"/>
        <end position="995"/>
    </location>
</feature>
<evidence type="ECO:0000313" key="7">
    <source>
        <dbReference type="EMBL" id="ODQ64231.1"/>
    </source>
</evidence>
<dbReference type="Proteomes" id="UP000095009">
    <property type="component" value="Unassembled WGS sequence"/>
</dbReference>
<feature type="region of interest" description="Disordered" evidence="5">
    <location>
        <begin position="566"/>
        <end position="605"/>
    </location>
</feature>
<dbReference type="InterPro" id="IPR040182">
    <property type="entry name" value="ATG13"/>
</dbReference>
<name>A0A1E3PFQ7_9ASCO</name>
<dbReference type="GO" id="GO:0005829">
    <property type="term" value="C:cytosol"/>
    <property type="evidence" value="ECO:0007669"/>
    <property type="project" value="TreeGrafter"/>
</dbReference>
<keyword evidence="3 4" id="KW-0072">Autophagy</keyword>
<feature type="compositionally biased region" description="Low complexity" evidence="5">
    <location>
        <begin position="491"/>
        <end position="500"/>
    </location>
</feature>
<dbReference type="OrthoDB" id="70161at2759"/>
<comment type="similarity">
    <text evidence="1 4">Belongs to the ATG13 family. Fungi subfamily.</text>
</comment>
<dbReference type="InterPro" id="IPR036570">
    <property type="entry name" value="HORMA_dom_sf"/>
</dbReference>
<feature type="compositionally biased region" description="Low complexity" evidence="5">
    <location>
        <begin position="618"/>
        <end position="627"/>
    </location>
</feature>
<evidence type="ECO:0000256" key="1">
    <source>
        <dbReference type="ARBA" id="ARBA00005246"/>
    </source>
</evidence>
<feature type="compositionally biased region" description="Polar residues" evidence="5">
    <location>
        <begin position="628"/>
        <end position="639"/>
    </location>
</feature>
<reference evidence="7 8" key="1">
    <citation type="journal article" date="2016" name="Proc. Natl. Acad. Sci. U.S.A.">
        <title>Comparative genomics of biotechnologically important yeasts.</title>
        <authorList>
            <person name="Riley R."/>
            <person name="Haridas S."/>
            <person name="Wolfe K.H."/>
            <person name="Lopes M.R."/>
            <person name="Hittinger C.T."/>
            <person name="Goeker M."/>
            <person name="Salamov A.A."/>
            <person name="Wisecaver J.H."/>
            <person name="Long T.M."/>
            <person name="Calvey C.H."/>
            <person name="Aerts A.L."/>
            <person name="Barry K.W."/>
            <person name="Choi C."/>
            <person name="Clum A."/>
            <person name="Coughlan A.Y."/>
            <person name="Deshpande S."/>
            <person name="Douglass A.P."/>
            <person name="Hanson S.J."/>
            <person name="Klenk H.-P."/>
            <person name="LaButti K.M."/>
            <person name="Lapidus A."/>
            <person name="Lindquist E.A."/>
            <person name="Lipzen A.M."/>
            <person name="Meier-Kolthoff J.P."/>
            <person name="Ohm R.A."/>
            <person name="Otillar R.P."/>
            <person name="Pangilinan J.L."/>
            <person name="Peng Y."/>
            <person name="Rokas A."/>
            <person name="Rosa C.A."/>
            <person name="Scheuner C."/>
            <person name="Sibirny A.A."/>
            <person name="Slot J.C."/>
            <person name="Stielow J.B."/>
            <person name="Sun H."/>
            <person name="Kurtzman C.P."/>
            <person name="Blackwell M."/>
            <person name="Grigoriev I.V."/>
            <person name="Jeffries T.W."/>
        </authorList>
    </citation>
    <scope>NUCLEOTIDE SEQUENCE [LARGE SCALE GENOMIC DNA]</scope>
    <source>
        <strain evidence="7 8">DSM 6958</strain>
    </source>
</reference>
<feature type="region of interest" description="Disordered" evidence="5">
    <location>
        <begin position="1098"/>
        <end position="1121"/>
    </location>
</feature>
<dbReference type="PANTHER" id="PTHR13430">
    <property type="match status" value="1"/>
</dbReference>
<evidence type="ECO:0000256" key="5">
    <source>
        <dbReference type="SAM" id="MobiDB-lite"/>
    </source>
</evidence>
<evidence type="ECO:0000256" key="2">
    <source>
        <dbReference type="ARBA" id="ARBA00013801"/>
    </source>
</evidence>
<feature type="region of interest" description="Disordered" evidence="5">
    <location>
        <begin position="728"/>
        <end position="771"/>
    </location>
</feature>
<feature type="region of interest" description="Disordered" evidence="5">
    <location>
        <begin position="618"/>
        <end position="665"/>
    </location>
</feature>
<feature type="compositionally biased region" description="Low complexity" evidence="5">
    <location>
        <begin position="954"/>
        <end position="964"/>
    </location>
</feature>
<dbReference type="EMBL" id="KV454412">
    <property type="protein sequence ID" value="ODQ64231.1"/>
    <property type="molecule type" value="Genomic_DNA"/>
</dbReference>
<evidence type="ECO:0000256" key="4">
    <source>
        <dbReference type="RuleBase" id="RU361214"/>
    </source>
</evidence>
<evidence type="ECO:0000313" key="8">
    <source>
        <dbReference type="Proteomes" id="UP000095009"/>
    </source>
</evidence>
<dbReference type="GO" id="GO:0034727">
    <property type="term" value="P:piecemeal microautophagy of the nucleus"/>
    <property type="evidence" value="ECO:0007669"/>
    <property type="project" value="TreeGrafter"/>
</dbReference>
<proteinExistence type="inferred from homology"/>
<dbReference type="GO" id="GO:0034497">
    <property type="term" value="P:protein localization to phagophore assembly site"/>
    <property type="evidence" value="ECO:0007669"/>
    <property type="project" value="TreeGrafter"/>
</dbReference>
<dbReference type="STRING" id="857566.A0A1E3PFQ7"/>
<feature type="compositionally biased region" description="Low complexity" evidence="5">
    <location>
        <begin position="1098"/>
        <end position="1120"/>
    </location>
</feature>
<organism evidence="7 8">
    <name type="scientific">Nadsonia fulvescens var. elongata DSM 6958</name>
    <dbReference type="NCBI Taxonomy" id="857566"/>
    <lineage>
        <taxon>Eukaryota</taxon>
        <taxon>Fungi</taxon>
        <taxon>Dikarya</taxon>
        <taxon>Ascomycota</taxon>
        <taxon>Saccharomycotina</taxon>
        <taxon>Dipodascomycetes</taxon>
        <taxon>Dipodascales</taxon>
        <taxon>Dipodascales incertae sedis</taxon>
        <taxon>Nadsonia</taxon>
    </lineage>
</organism>
<feature type="compositionally biased region" description="Polar residues" evidence="5">
    <location>
        <begin position="879"/>
        <end position="918"/>
    </location>
</feature>
<keyword evidence="8" id="KW-1185">Reference proteome</keyword>
<dbReference type="Gene3D" id="3.30.900.10">
    <property type="entry name" value="HORMA domain"/>
    <property type="match status" value="1"/>
</dbReference>
<sequence>MSPSPDPHNYRDSTTHTPVTSSSVTKINQVVHNLFSKAAHVVVQSRTVVNPVLQKGTNIPRVNKWFNLELEESESLRNDLKLWRSIDAFAISQGSHTTPSIPAEVPPLVIESYLNLQHLQPNQTAVLVDPLTGKKWPTSKNNRRSEVVIERWVIELLPSNSLLSEEDADLKGPFKSSPNHTIPLNLVETLKTKKLTRINRPMNEQEILMELPIVYKKSIVLFRSLYTYCLLLPLSNLRHNLSTSKLANSPFKVDCRVLDGSRPISSRGRVGLTKPIIDTETNINSADVNSANTHIHTESYTFVPLETPVGLFRISVTYRKNCDFAITDSESTLNSFSPRVEQPERQFSNSLGLNEPSSYFSQRNETEKEKRLDIPIEQEIQESSSLSSPSNKGLSPLQNTSRRFSIYSANNYDLNNPLISDTMPSEIIKNRRKSSIDSANRAIITGTSSDSTQDDNWSSTATSSAISVANHASTTKKSSVSFIQPFKTPSLSASPSSFDSHQIHSSLGGQADLSLSRPSPVSRISSNSSLAALRAPNPRSLSNASASDNSPVGHFKGILELSGLTDPASGSDMNSQNGITDTASVTNIPRASPISRSGSISKYSSSFGSKSSTAANLNLNATGSNNNRSISRTGSFSSQRIKRPSFSSGTSGSSPLATSGSAATSLYGTTAPDHIMKHQMGSSAESPLEPGSEFLIGNNHGNDYRVSGDPDDDLGNFVKMVDSIRDQSKGVSSSSLLNSSMSLEAPPSRDSSLITPEFPDKGRRKLSSPTVTNAIDPLARFQQMRYNYSELSESISSSASSISVSPHSFPSSGSFSAQSRPRLPSYSQSQSSFSGGNNNSSSGVYSRSSSPVGRSYGTSPYFLHTPVIPSRLSEEYRAPSNSSATASAESLDSRNASETSHLVSRNSFNLGSNNGKSDSISRIDNILHNRSRSRSRIPTTSPNMGFVSPATGNSLISPSSLPSSVPYRNSGIYSRRPSTEQAYTNATSSPLDIPSTPSFYVGPQLPKHESSLLSNSENGSKVKDLVVSHDEKSLKLRNEREGEISKISALSTSTSQYRPQYNIHHQLLTPGDMANTTTSIDISNYYRNNSFVSLKQSSRSSLPLSPSSSRPVSTGVTPSSGMGEFISSKKFSYYLNDNKSNKKGEDVDGNSNMSRRHSTDDDIENHDEPNTTGPHDGFMPNIVDDDDLLFAMSDMGLSTTASPEGLSTSLINYGDNQYNHGHGPNYGWKRSGYSLDS</sequence>
<accession>A0A1E3PFQ7</accession>
<dbReference type="PANTHER" id="PTHR13430:SF4">
    <property type="entry name" value="AUTOPHAGY-RELATED PROTEIN 13"/>
    <property type="match status" value="1"/>
</dbReference>
<gene>
    <name evidence="7" type="ORF">NADFUDRAFT_83787</name>
</gene>
<feature type="region of interest" description="Disordered" evidence="5">
    <location>
        <begin position="1139"/>
        <end position="1180"/>
    </location>
</feature>
<dbReference type="Pfam" id="PF10033">
    <property type="entry name" value="ATG13"/>
    <property type="match status" value="1"/>
</dbReference>
<feature type="region of interest" description="Disordered" evidence="5">
    <location>
        <begin position="345"/>
        <end position="370"/>
    </location>
</feature>
<protein>
    <recommendedName>
        <fullName evidence="2 4">Autophagy-related protein 13</fullName>
    </recommendedName>
</protein>
<feature type="compositionally biased region" description="Low complexity" evidence="5">
    <location>
        <begin position="589"/>
        <end position="605"/>
    </location>
</feature>
<feature type="compositionally biased region" description="Low complexity" evidence="5">
    <location>
        <begin position="513"/>
        <end position="530"/>
    </location>
</feature>
<feature type="compositionally biased region" description="Polar residues" evidence="5">
    <location>
        <begin position="571"/>
        <end position="587"/>
    </location>
</feature>
<feature type="region of interest" description="Disordered" evidence="5">
    <location>
        <begin position="491"/>
        <end position="530"/>
    </location>
</feature>
<evidence type="ECO:0000259" key="6">
    <source>
        <dbReference type="Pfam" id="PF10033"/>
    </source>
</evidence>
<feature type="compositionally biased region" description="Low complexity" evidence="5">
    <location>
        <begin position="732"/>
        <end position="743"/>
    </location>
</feature>
<dbReference type="GO" id="GO:1990316">
    <property type="term" value="C:Atg1/ULK1 kinase complex"/>
    <property type="evidence" value="ECO:0007669"/>
    <property type="project" value="InterPro"/>
</dbReference>
<feature type="domain" description="Autophagy-related protein 13 N-terminal" evidence="6">
    <location>
        <begin position="31"/>
        <end position="324"/>
    </location>
</feature>
<dbReference type="AlphaFoldDB" id="A0A1E3PFQ7"/>
<feature type="compositionally biased region" description="Polar residues" evidence="5">
    <location>
        <begin position="345"/>
        <end position="363"/>
    </location>
</feature>
<feature type="compositionally biased region" description="Low complexity" evidence="5">
    <location>
        <begin position="645"/>
        <end position="665"/>
    </location>
</feature>
<feature type="region of interest" description="Disordered" evidence="5">
    <location>
        <begin position="809"/>
        <end position="851"/>
    </location>
</feature>
<feature type="region of interest" description="Disordered" evidence="5">
    <location>
        <begin position="1"/>
        <end position="22"/>
    </location>
</feature>
<feature type="compositionally biased region" description="Polar residues" evidence="5">
    <location>
        <begin position="979"/>
        <end position="995"/>
    </location>
</feature>
<dbReference type="GO" id="GO:0000407">
    <property type="term" value="C:phagophore assembly site"/>
    <property type="evidence" value="ECO:0007669"/>
    <property type="project" value="TreeGrafter"/>
</dbReference>
<dbReference type="InterPro" id="IPR018731">
    <property type="entry name" value="Atg13_N"/>
</dbReference>
<evidence type="ECO:0000256" key="3">
    <source>
        <dbReference type="ARBA" id="ARBA00023006"/>
    </source>
</evidence>